<dbReference type="AlphaFoldDB" id="A0A1D9LCB0"/>
<dbReference type="KEGG" id="cvc:BKX93_01905"/>
<evidence type="ECO:0000313" key="1">
    <source>
        <dbReference type="EMBL" id="AOZ48871.1"/>
    </source>
</evidence>
<dbReference type="Proteomes" id="UP000178776">
    <property type="component" value="Chromosome"/>
</dbReference>
<protein>
    <submittedName>
        <fullName evidence="1">Uncharacterized protein</fullName>
    </submittedName>
</protein>
<name>A0A1D9LCB0_9NEIS</name>
<dbReference type="RefSeq" id="WP_070978437.1">
    <property type="nucleotide sequence ID" value="NZ_CP017707.1"/>
</dbReference>
<accession>A0A1D9LCB0</accession>
<sequence length="298" mass="32536">MAANRDRAALIRAATLAAVEQRNQLGDQSAQDLLDTYGEAAKAIAEHIQRAAGQDDRVGLERLQNVLSHVREELRRLQERRDGQLYRQIEQSARLGACVFAGALPESTLFAVNHSAVAFVRSFTAADGLQLSDRLWRLNRNAAQVLTDHVQFAVINGESAHQAMLHSMGRGEGVPADIASAYNGARGGNLGRRVRSLMTGEADPVNSKGVVYQAERVFRTEINRAHGEAYMGAAFQTDGVVGVRFRLSPNHRVRDVCDIHATADRYGLGPGVYPSREACPWPAHPNTLSYVEVVFSPG</sequence>
<reference evidence="1 2" key="1">
    <citation type="submission" date="2016-10" db="EMBL/GenBank/DDBJ databases">
        <title>Chromobacterium muskegensis sp. nov., an insecticidal bacterium isolated from Sphagnum bogs.</title>
        <authorList>
            <person name="Sparks M.E."/>
            <person name="Blackburn M.B."/>
            <person name="Gundersen-Rindal D.E."/>
            <person name="Mitchell A."/>
            <person name="Farrar R."/>
            <person name="Kuhar D."/>
        </authorList>
    </citation>
    <scope>NUCLEOTIDE SEQUENCE [LARGE SCALE GENOMIC DNA]</scope>
    <source>
        <strain evidence="1 2">21-1</strain>
    </source>
</reference>
<dbReference type="STRING" id="1108595.BKX93_01905"/>
<proteinExistence type="predicted"/>
<organism evidence="1 2">
    <name type="scientific">Chromobacterium vaccinii</name>
    <dbReference type="NCBI Taxonomy" id="1108595"/>
    <lineage>
        <taxon>Bacteria</taxon>
        <taxon>Pseudomonadati</taxon>
        <taxon>Pseudomonadota</taxon>
        <taxon>Betaproteobacteria</taxon>
        <taxon>Neisseriales</taxon>
        <taxon>Chromobacteriaceae</taxon>
        <taxon>Chromobacterium</taxon>
    </lineage>
</organism>
<dbReference type="GeneID" id="68839973"/>
<evidence type="ECO:0000313" key="2">
    <source>
        <dbReference type="Proteomes" id="UP000178776"/>
    </source>
</evidence>
<dbReference type="EMBL" id="CP017707">
    <property type="protein sequence ID" value="AOZ48871.1"/>
    <property type="molecule type" value="Genomic_DNA"/>
</dbReference>
<gene>
    <name evidence="1" type="ORF">BKX93_01905</name>
</gene>